<evidence type="ECO:0000313" key="1">
    <source>
        <dbReference type="EMBL" id="MPN01828.1"/>
    </source>
</evidence>
<proteinExistence type="predicted"/>
<name>A0A645EII4_9ZZZZ</name>
<protein>
    <submittedName>
        <fullName evidence="1">Uncharacterized protein</fullName>
    </submittedName>
</protein>
<sequence>MGDLAEFERDRIEVDPLVTALLSEPEGGFPGIFDVAIDGEAVFPTLRRAPRQGEFRRIQEYSVKTALRTAVPEIISLRIESGFRFDFDRFAENLFNDEYAASRDLDSCTEVADRRREHLVENHDLILAIGDGMLRSPEMNALPLFVQLRSLEKQLQGRARPVAFEIPAQPVGLVSWLFHQFSGIDAGKVDSDRSLRALLEKSSRVDGQCAVFSAESNQIGVFRRKDRAVGTTPGPFPIMNGDVVSLP</sequence>
<dbReference type="AlphaFoldDB" id="A0A645EII4"/>
<comment type="caution">
    <text evidence="1">The sequence shown here is derived from an EMBL/GenBank/DDBJ whole genome shotgun (WGS) entry which is preliminary data.</text>
</comment>
<reference evidence="1" key="1">
    <citation type="submission" date="2019-08" db="EMBL/GenBank/DDBJ databases">
        <authorList>
            <person name="Kucharzyk K."/>
            <person name="Murdoch R.W."/>
            <person name="Higgins S."/>
            <person name="Loffler F."/>
        </authorList>
    </citation>
    <scope>NUCLEOTIDE SEQUENCE</scope>
</reference>
<dbReference type="EMBL" id="VSSQ01047804">
    <property type="protein sequence ID" value="MPN01828.1"/>
    <property type="molecule type" value="Genomic_DNA"/>
</dbReference>
<organism evidence="1">
    <name type="scientific">bioreactor metagenome</name>
    <dbReference type="NCBI Taxonomy" id="1076179"/>
    <lineage>
        <taxon>unclassified sequences</taxon>
        <taxon>metagenomes</taxon>
        <taxon>ecological metagenomes</taxon>
    </lineage>
</organism>
<accession>A0A645EII4</accession>
<gene>
    <name evidence="1" type="ORF">SDC9_149040</name>
</gene>